<gene>
    <name evidence="1" type="ORF">B5F17_07300</name>
</gene>
<organism evidence="1 2">
    <name type="scientific">Butyricicoccus pullicaecorum</name>
    <dbReference type="NCBI Taxonomy" id="501571"/>
    <lineage>
        <taxon>Bacteria</taxon>
        <taxon>Bacillati</taxon>
        <taxon>Bacillota</taxon>
        <taxon>Clostridia</taxon>
        <taxon>Eubacteriales</taxon>
        <taxon>Butyricicoccaceae</taxon>
        <taxon>Butyricicoccus</taxon>
    </lineage>
</organism>
<evidence type="ECO:0000313" key="1">
    <source>
        <dbReference type="EMBL" id="OUP52781.1"/>
    </source>
</evidence>
<dbReference type="RefSeq" id="WP_087372462.1">
    <property type="nucleotide sequence ID" value="NZ_NFKK01000007.1"/>
</dbReference>
<dbReference type="AlphaFoldDB" id="A0A1Y4LD46"/>
<name>A0A1Y4LD46_9FIRM</name>
<dbReference type="EMBL" id="NFKK01000007">
    <property type="protein sequence ID" value="OUP52781.1"/>
    <property type="molecule type" value="Genomic_DNA"/>
</dbReference>
<comment type="caution">
    <text evidence="1">The sequence shown here is derived from an EMBL/GenBank/DDBJ whole genome shotgun (WGS) entry which is preliminary data.</text>
</comment>
<evidence type="ECO:0000313" key="2">
    <source>
        <dbReference type="Proteomes" id="UP000195897"/>
    </source>
</evidence>
<sequence>MAIVAEYKFKQGTASINDACFAHKSPEEIAADRDRALTIARRIHTAYIMRQMQKEESQE</sequence>
<protein>
    <submittedName>
        <fullName evidence="1">Uncharacterized protein</fullName>
    </submittedName>
</protein>
<accession>A0A1Y4LD46</accession>
<reference evidence="2" key="1">
    <citation type="submission" date="2017-04" db="EMBL/GenBank/DDBJ databases">
        <title>Function of individual gut microbiota members based on whole genome sequencing of pure cultures obtained from chicken caecum.</title>
        <authorList>
            <person name="Medvecky M."/>
            <person name="Cejkova D."/>
            <person name="Polansky O."/>
            <person name="Karasova D."/>
            <person name="Kubasova T."/>
            <person name="Cizek A."/>
            <person name="Rychlik I."/>
        </authorList>
    </citation>
    <scope>NUCLEOTIDE SEQUENCE [LARGE SCALE GENOMIC DNA]</scope>
    <source>
        <strain evidence="2">An180</strain>
    </source>
</reference>
<proteinExistence type="predicted"/>
<dbReference type="Proteomes" id="UP000195897">
    <property type="component" value="Unassembled WGS sequence"/>
</dbReference>